<proteinExistence type="predicted"/>
<organism evidence="1 2">
    <name type="scientific">Aspergillus brasiliensis</name>
    <dbReference type="NCBI Taxonomy" id="319629"/>
    <lineage>
        <taxon>Eukaryota</taxon>
        <taxon>Fungi</taxon>
        <taxon>Dikarya</taxon>
        <taxon>Ascomycota</taxon>
        <taxon>Pezizomycotina</taxon>
        <taxon>Eurotiomycetes</taxon>
        <taxon>Eurotiomycetidae</taxon>
        <taxon>Eurotiales</taxon>
        <taxon>Aspergillaceae</taxon>
        <taxon>Aspergillus</taxon>
        <taxon>Aspergillus subgen. Circumdati</taxon>
    </lineage>
</organism>
<gene>
    <name evidence="1" type="ORF">AbraCBS73388_010333</name>
</gene>
<name>A0A9W6DT81_9EURO</name>
<feature type="non-terminal residue" evidence="1">
    <location>
        <position position="1"/>
    </location>
</feature>
<dbReference type="Proteomes" id="UP001143548">
    <property type="component" value="Unassembled WGS sequence"/>
</dbReference>
<comment type="caution">
    <text evidence="1">The sequence shown here is derived from an EMBL/GenBank/DDBJ whole genome shotgun (WGS) entry which is preliminary data.</text>
</comment>
<evidence type="ECO:0000313" key="1">
    <source>
        <dbReference type="EMBL" id="GKZ28083.1"/>
    </source>
</evidence>
<protein>
    <submittedName>
        <fullName evidence="1">Uncharacterized protein</fullName>
    </submittedName>
</protein>
<dbReference type="AlphaFoldDB" id="A0A9W6DT81"/>
<sequence length="108" mass="12088">REFCEKAASHGVSGIFRTSVSAQALYLVREQLEAVKIEHFCVSPSASIILVRDQAQGFYSGTNKLSTTKDTVYRTACFRKDETGRALKENRGEWEDANVKVRSDGLKK</sequence>
<dbReference type="EMBL" id="BROQ01000727">
    <property type="protein sequence ID" value="GKZ28083.1"/>
    <property type="molecule type" value="Genomic_DNA"/>
</dbReference>
<evidence type="ECO:0000313" key="2">
    <source>
        <dbReference type="Proteomes" id="UP001143548"/>
    </source>
</evidence>
<reference evidence="1" key="1">
    <citation type="submission" date="2022-07" db="EMBL/GenBank/DDBJ databases">
        <title>Taxonomy of Aspergillus series Nigri: significant species reduction supported by multi-species coalescent approaches.</title>
        <authorList>
            <person name="Bian C."/>
            <person name="Kusuya Y."/>
            <person name="Sklenar F."/>
            <person name="D'hooge E."/>
            <person name="Yaguchi T."/>
            <person name="Takahashi H."/>
            <person name="Hubka V."/>
        </authorList>
    </citation>
    <scope>NUCLEOTIDE SEQUENCE</scope>
    <source>
        <strain evidence="1">CBS 733.88</strain>
    </source>
</reference>
<accession>A0A9W6DT81</accession>